<dbReference type="OrthoDB" id="10591070at2759"/>
<organism evidence="3 4">
    <name type="scientific">Alectoria fallacina</name>
    <dbReference type="NCBI Taxonomy" id="1903189"/>
    <lineage>
        <taxon>Eukaryota</taxon>
        <taxon>Fungi</taxon>
        <taxon>Dikarya</taxon>
        <taxon>Ascomycota</taxon>
        <taxon>Pezizomycotina</taxon>
        <taxon>Lecanoromycetes</taxon>
        <taxon>OSLEUM clade</taxon>
        <taxon>Lecanoromycetidae</taxon>
        <taxon>Lecanorales</taxon>
        <taxon>Lecanorineae</taxon>
        <taxon>Parmeliaceae</taxon>
        <taxon>Alectoria</taxon>
    </lineage>
</organism>
<feature type="region of interest" description="Disordered" evidence="1">
    <location>
        <begin position="330"/>
        <end position="360"/>
    </location>
</feature>
<evidence type="ECO:0000259" key="2">
    <source>
        <dbReference type="PROSITE" id="PS50006"/>
    </source>
</evidence>
<feature type="domain" description="FHA" evidence="2">
    <location>
        <begin position="164"/>
        <end position="219"/>
    </location>
</feature>
<accession>A0A8H3J684</accession>
<evidence type="ECO:0000256" key="1">
    <source>
        <dbReference type="SAM" id="MobiDB-lite"/>
    </source>
</evidence>
<feature type="region of interest" description="Disordered" evidence="1">
    <location>
        <begin position="28"/>
        <end position="48"/>
    </location>
</feature>
<keyword evidence="4" id="KW-1185">Reference proteome</keyword>
<dbReference type="Proteomes" id="UP000664203">
    <property type="component" value="Unassembled WGS sequence"/>
</dbReference>
<gene>
    <name evidence="3" type="ORF">ALECFALPRED_009044</name>
</gene>
<dbReference type="InterPro" id="IPR000253">
    <property type="entry name" value="FHA_dom"/>
</dbReference>
<name>A0A8H3J684_9LECA</name>
<protein>
    <recommendedName>
        <fullName evidence="2">FHA domain-containing protein</fullName>
    </recommendedName>
</protein>
<dbReference type="EMBL" id="CAJPDR010000644">
    <property type="protein sequence ID" value="CAF9941258.1"/>
    <property type="molecule type" value="Genomic_DNA"/>
</dbReference>
<feature type="compositionally biased region" description="Polar residues" evidence="1">
    <location>
        <begin position="340"/>
        <end position="349"/>
    </location>
</feature>
<dbReference type="AlphaFoldDB" id="A0A8H3J684"/>
<reference evidence="3" key="1">
    <citation type="submission" date="2021-03" db="EMBL/GenBank/DDBJ databases">
        <authorList>
            <person name="Tagirdzhanova G."/>
        </authorList>
    </citation>
    <scope>NUCLEOTIDE SEQUENCE</scope>
</reference>
<sequence>MIFSISIYHRHHPSTELFASTPRLSVLRTEEGEKSKESGAEPADAGNVSDEDLITKITDLGLRLSVPKKAQSSCFRAANDFHFSSMQVPHAKFSCSFRLSRYPYQLGLLQQRVGTPYCHDHLVDAVSSVQVTRKCFEKRLHRVRDSRKARDVKRFPDPYLQTDFHVGEPADMLEFFKSCELDMIDPSIESLHASILYRDDNLRLLDTEFAGPFLANEATVEGTPIAISELKFIFQYDIITENTKRESKDIVTNVREENERQEGNKKLHYQPLGRLVFIELPNAPGVGCLRSLPPLGNLPPRKKLKFSKAEEDADTPGQGVSEIASRSCAPSILPEPQPMTTPASSSKVSTGPRFPKGQFPLAPKTEVTQLRDQVVRLTREVTDLRLLRDSADSKIKALTIFGAYQDHGLLLLSNKLPTLKVTEPRNYGLRESLSFVDLFFSHPNSFYTSTKTIRTITIFTTEEPTDITYCGPFREMFGMLYIALICTKAEKTTKSTPRTGYIIDAIEIGNIHNITITHLIITPDLHKKIP</sequence>
<evidence type="ECO:0000313" key="4">
    <source>
        <dbReference type="Proteomes" id="UP000664203"/>
    </source>
</evidence>
<evidence type="ECO:0000313" key="3">
    <source>
        <dbReference type="EMBL" id="CAF9941258.1"/>
    </source>
</evidence>
<feature type="compositionally biased region" description="Basic and acidic residues" evidence="1">
    <location>
        <begin position="28"/>
        <end position="39"/>
    </location>
</feature>
<dbReference type="PROSITE" id="PS50006">
    <property type="entry name" value="FHA_DOMAIN"/>
    <property type="match status" value="1"/>
</dbReference>
<comment type="caution">
    <text evidence="3">The sequence shown here is derived from an EMBL/GenBank/DDBJ whole genome shotgun (WGS) entry which is preliminary data.</text>
</comment>
<proteinExistence type="predicted"/>